<proteinExistence type="predicted"/>
<evidence type="ECO:0000313" key="1">
    <source>
        <dbReference type="EMBL" id="QNN47205.1"/>
    </source>
</evidence>
<dbReference type="EMBL" id="CP060711">
    <property type="protein sequence ID" value="QNN47205.1"/>
    <property type="molecule type" value="Genomic_DNA"/>
</dbReference>
<reference evidence="1 2" key="1">
    <citation type="submission" date="2020-08" db="EMBL/GenBank/DDBJ databases">
        <title>Genome sequence of Thermomonas brevis KACC 16975T.</title>
        <authorList>
            <person name="Hyun D.-W."/>
            <person name="Bae J.-W."/>
        </authorList>
    </citation>
    <scope>NUCLEOTIDE SEQUENCE [LARGE SCALE GENOMIC DNA]</scope>
    <source>
        <strain evidence="1 2">KACC 16975</strain>
    </source>
</reference>
<dbReference type="AlphaFoldDB" id="A0A7G9QV30"/>
<evidence type="ECO:0000313" key="2">
    <source>
        <dbReference type="Proteomes" id="UP000515977"/>
    </source>
</evidence>
<dbReference type="RefSeq" id="WP_187570952.1">
    <property type="nucleotide sequence ID" value="NZ_CP060711.1"/>
</dbReference>
<organism evidence="1 2">
    <name type="scientific">Thermomonas brevis</name>
    <dbReference type="NCBI Taxonomy" id="215691"/>
    <lineage>
        <taxon>Bacteria</taxon>
        <taxon>Pseudomonadati</taxon>
        <taxon>Pseudomonadota</taxon>
        <taxon>Gammaproteobacteria</taxon>
        <taxon>Lysobacterales</taxon>
        <taxon>Lysobacteraceae</taxon>
        <taxon>Thermomonas</taxon>
    </lineage>
</organism>
<name>A0A7G9QV30_9GAMM</name>
<dbReference type="Proteomes" id="UP000515977">
    <property type="component" value="Chromosome"/>
</dbReference>
<dbReference type="KEGG" id="tbv:H9L17_03365"/>
<protein>
    <submittedName>
        <fullName evidence="1">Uncharacterized protein</fullName>
    </submittedName>
</protein>
<keyword evidence="2" id="KW-1185">Reference proteome</keyword>
<sequence length="63" mass="7081">MTAIIIPFPHAKEPIGSPERELAKLAALIHARVIREGGKSNYDDRLHDCERAAREAFADWGLR</sequence>
<accession>A0A7G9QV30</accession>
<gene>
    <name evidence="1" type="ORF">H9L17_03365</name>
</gene>